<protein>
    <recommendedName>
        <fullName evidence="1">Type IX secretion system protein PorV domain-containing protein</fullName>
    </recommendedName>
</protein>
<organism evidence="2">
    <name type="scientific">marine metagenome</name>
    <dbReference type="NCBI Taxonomy" id="408172"/>
    <lineage>
        <taxon>unclassified sequences</taxon>
        <taxon>metagenomes</taxon>
        <taxon>ecological metagenomes</taxon>
    </lineage>
</organism>
<feature type="non-terminal residue" evidence="2">
    <location>
        <position position="1"/>
    </location>
</feature>
<dbReference type="AlphaFoldDB" id="A0A381R5H9"/>
<sequence length="322" mass="34685">VSYTVFAIDKTGTTAAKFLTIGIGSRPAGLGNAFVSIADDPTAMYWNPAGISRLGGHEAIVNHNNWFAGISLDYSGAVIKVSDNAAFGVNITMVSMEEIEVTRYGNEDTGETYRAGNLAIGLSYARNLTDKFSLGGNLKLIRESIASNHASGFAIDIGTLFDTPFGFKLGTSISNFGPKMQMSGDDLIVPVDISENIEGNNENTTGNISTDQFDLPLLLRVGISGQKSISNIGGLIWAIDSGHPNDNNSFLNAGAEINLINKLLSLRTGYRSLYLSDRVSEYSFGLGFNLVNIINKPINIDYSFESLKFLGTTQQISIRLRL</sequence>
<name>A0A381R5H9_9ZZZZ</name>
<dbReference type="SUPFAM" id="SSF56935">
    <property type="entry name" value="Porins"/>
    <property type="match status" value="1"/>
</dbReference>
<gene>
    <name evidence="2" type="ORF">METZ01_LOCUS37647</name>
</gene>
<evidence type="ECO:0000259" key="1">
    <source>
        <dbReference type="Pfam" id="PF19572"/>
    </source>
</evidence>
<feature type="domain" description="Type IX secretion system protein PorV" evidence="1">
    <location>
        <begin position="10"/>
        <end position="182"/>
    </location>
</feature>
<dbReference type="InterPro" id="IPR045741">
    <property type="entry name" value="PorV"/>
</dbReference>
<dbReference type="Gene3D" id="2.40.160.60">
    <property type="entry name" value="Outer membrane protein transport protein (OMPP1/FadL/TodX)"/>
    <property type="match status" value="1"/>
</dbReference>
<dbReference type="EMBL" id="UINC01001606">
    <property type="protein sequence ID" value="SUZ84793.1"/>
    <property type="molecule type" value="Genomic_DNA"/>
</dbReference>
<proteinExistence type="predicted"/>
<reference evidence="2" key="1">
    <citation type="submission" date="2018-05" db="EMBL/GenBank/DDBJ databases">
        <authorList>
            <person name="Lanie J.A."/>
            <person name="Ng W.-L."/>
            <person name="Kazmierczak K.M."/>
            <person name="Andrzejewski T.M."/>
            <person name="Davidsen T.M."/>
            <person name="Wayne K.J."/>
            <person name="Tettelin H."/>
            <person name="Glass J.I."/>
            <person name="Rusch D."/>
            <person name="Podicherti R."/>
            <person name="Tsui H.-C.T."/>
            <person name="Winkler M.E."/>
        </authorList>
    </citation>
    <scope>NUCLEOTIDE SEQUENCE</scope>
</reference>
<dbReference type="Pfam" id="PF19572">
    <property type="entry name" value="PorV"/>
    <property type="match status" value="1"/>
</dbReference>
<accession>A0A381R5H9</accession>
<dbReference type="NCBIfam" id="NF033709">
    <property type="entry name" value="PorV_fam"/>
    <property type="match status" value="1"/>
</dbReference>
<evidence type="ECO:0000313" key="2">
    <source>
        <dbReference type="EMBL" id="SUZ84793.1"/>
    </source>
</evidence>